<dbReference type="Proteomes" id="UP001148482">
    <property type="component" value="Unassembled WGS sequence"/>
</dbReference>
<dbReference type="RefSeq" id="WP_266067761.1">
    <property type="nucleotide sequence ID" value="NZ_JAPJDA010000001.1"/>
</dbReference>
<organism evidence="1 2">
    <name type="scientific">Salinimicrobium profundisediminis</name>
    <dbReference type="NCBI Taxonomy" id="2994553"/>
    <lineage>
        <taxon>Bacteria</taxon>
        <taxon>Pseudomonadati</taxon>
        <taxon>Bacteroidota</taxon>
        <taxon>Flavobacteriia</taxon>
        <taxon>Flavobacteriales</taxon>
        <taxon>Flavobacteriaceae</taxon>
        <taxon>Salinimicrobium</taxon>
    </lineage>
</organism>
<reference evidence="1" key="1">
    <citation type="submission" date="2022-11" db="EMBL/GenBank/DDBJ databases">
        <title>Salinimicrobium profundisediminis sp. nov., isolated from deep-sea sediment of the Mariana Trench.</title>
        <authorList>
            <person name="Fu H."/>
        </authorList>
    </citation>
    <scope>NUCLEOTIDE SEQUENCE</scope>
    <source>
        <strain evidence="1">MT39</strain>
    </source>
</reference>
<name>A0A9X3HZK3_9FLAO</name>
<dbReference type="EMBL" id="JAPJDA010000001">
    <property type="protein sequence ID" value="MCX2836584.1"/>
    <property type="molecule type" value="Genomic_DNA"/>
</dbReference>
<dbReference type="AlphaFoldDB" id="A0A9X3HZK3"/>
<evidence type="ECO:0000313" key="2">
    <source>
        <dbReference type="Proteomes" id="UP001148482"/>
    </source>
</evidence>
<dbReference type="SUPFAM" id="SSF110296">
    <property type="entry name" value="Oligoxyloglucan reducing end-specific cellobiohydrolase"/>
    <property type="match status" value="1"/>
</dbReference>
<proteinExistence type="predicted"/>
<sequence length="354" mass="38822">MKRIVFLLFILIIGCKSDPKNEQQQEVVTRERQAFTEVEIDLLLEDSISIRAIEVMGQDLAFAGSNGAYGIYNSAKDEVRVSRQQYDSIAPEFRAVAGTSEDFFMLSVANPALLYKTGDSGQMELVYKEEGGKVFYDAMTFWNDKEGIAMGDPVEDCLSVIITRDGGKSWNKLPCDQLPEAAEGEAAFAASNANIAVEGEKAWILSGGARSRVYFTPNKGKTWEVFDTPLVQGKSTQGGYAMDFYDEQQGVIIGGDYTAPEENTANKALTTDGGKTWNLIADGQDPGYKSSVRYVPGGDGKEMVVVGFTGISYSKDAGQSWKELSPEGFYTIRFLNDSVAYAAGKNRLAKLKFR</sequence>
<dbReference type="PROSITE" id="PS51257">
    <property type="entry name" value="PROKAR_LIPOPROTEIN"/>
    <property type="match status" value="1"/>
</dbReference>
<accession>A0A9X3HZK3</accession>
<protein>
    <submittedName>
        <fullName evidence="1">Oxidoreductase</fullName>
    </submittedName>
</protein>
<dbReference type="PANTHER" id="PTHR47199:SF2">
    <property type="entry name" value="PHOTOSYSTEM II STABILITY_ASSEMBLY FACTOR HCF136, CHLOROPLASTIC"/>
    <property type="match status" value="1"/>
</dbReference>
<evidence type="ECO:0000313" key="1">
    <source>
        <dbReference type="EMBL" id="MCX2836584.1"/>
    </source>
</evidence>
<gene>
    <name evidence="1" type="ORF">OQ279_00345</name>
</gene>
<dbReference type="Gene3D" id="2.130.10.10">
    <property type="entry name" value="YVTN repeat-like/Quinoprotein amine dehydrogenase"/>
    <property type="match status" value="1"/>
</dbReference>
<keyword evidence="2" id="KW-1185">Reference proteome</keyword>
<dbReference type="CDD" id="cd15482">
    <property type="entry name" value="Sialidase_non-viral"/>
    <property type="match status" value="1"/>
</dbReference>
<comment type="caution">
    <text evidence="1">The sequence shown here is derived from an EMBL/GenBank/DDBJ whole genome shotgun (WGS) entry which is preliminary data.</text>
</comment>
<dbReference type="InterPro" id="IPR015943">
    <property type="entry name" value="WD40/YVTN_repeat-like_dom_sf"/>
</dbReference>
<dbReference type="PANTHER" id="PTHR47199">
    <property type="entry name" value="PHOTOSYSTEM II STABILITY/ASSEMBLY FACTOR HCF136, CHLOROPLASTIC"/>
    <property type="match status" value="1"/>
</dbReference>